<evidence type="ECO:0000259" key="9">
    <source>
        <dbReference type="PROSITE" id="PS50026"/>
    </source>
</evidence>
<feature type="region of interest" description="Disordered" evidence="6">
    <location>
        <begin position="2310"/>
        <end position="2344"/>
    </location>
</feature>
<feature type="region of interest" description="Disordered" evidence="6">
    <location>
        <begin position="2810"/>
        <end position="2829"/>
    </location>
</feature>
<feature type="compositionally biased region" description="Low complexity" evidence="6">
    <location>
        <begin position="1454"/>
        <end position="1468"/>
    </location>
</feature>
<feature type="region of interest" description="Disordered" evidence="6">
    <location>
        <begin position="672"/>
        <end position="691"/>
    </location>
</feature>
<feature type="compositionally biased region" description="Polar residues" evidence="6">
    <location>
        <begin position="1639"/>
        <end position="1650"/>
    </location>
</feature>
<feature type="compositionally biased region" description="Basic residues" evidence="6">
    <location>
        <begin position="1827"/>
        <end position="1845"/>
    </location>
</feature>
<dbReference type="PROSITE" id="PS00010">
    <property type="entry name" value="ASX_HYDROXYL"/>
    <property type="match status" value="1"/>
</dbReference>
<dbReference type="InterPro" id="IPR018097">
    <property type="entry name" value="EGF_Ca-bd_CS"/>
</dbReference>
<proteinExistence type="predicted"/>
<feature type="region of interest" description="Disordered" evidence="6">
    <location>
        <begin position="1454"/>
        <end position="2009"/>
    </location>
</feature>
<evidence type="ECO:0000313" key="11">
    <source>
        <dbReference type="Proteomes" id="UP000625711"/>
    </source>
</evidence>
<feature type="region of interest" description="Disordered" evidence="6">
    <location>
        <begin position="4121"/>
        <end position="4199"/>
    </location>
</feature>
<keyword evidence="11" id="KW-1185">Reference proteome</keyword>
<evidence type="ECO:0000256" key="5">
    <source>
        <dbReference type="PROSITE-ProRule" id="PRU00076"/>
    </source>
</evidence>
<dbReference type="Proteomes" id="UP000625711">
    <property type="component" value="Unassembled WGS sequence"/>
</dbReference>
<dbReference type="InterPro" id="IPR001881">
    <property type="entry name" value="EGF-like_Ca-bd_dom"/>
</dbReference>
<dbReference type="Gene3D" id="2.10.25.10">
    <property type="entry name" value="Laminin"/>
    <property type="match status" value="1"/>
</dbReference>
<feature type="compositionally biased region" description="Acidic residues" evidence="6">
    <location>
        <begin position="2698"/>
        <end position="2770"/>
    </location>
</feature>
<reference evidence="10" key="1">
    <citation type="submission" date="2020-08" db="EMBL/GenBank/DDBJ databases">
        <title>Genome sequencing and assembly of the red palm weevil Rhynchophorus ferrugineus.</title>
        <authorList>
            <person name="Dias G.B."/>
            <person name="Bergman C.M."/>
            <person name="Manee M."/>
        </authorList>
    </citation>
    <scope>NUCLEOTIDE SEQUENCE</scope>
    <source>
        <strain evidence="10">AA-2017</strain>
        <tissue evidence="10">Whole larva</tissue>
    </source>
</reference>
<dbReference type="SMART" id="SM00179">
    <property type="entry name" value="EGF_CA"/>
    <property type="match status" value="1"/>
</dbReference>
<comment type="caution">
    <text evidence="5">Lacks conserved residue(s) required for the propagation of feature annotation.</text>
</comment>
<dbReference type="GO" id="GO:0005509">
    <property type="term" value="F:calcium ion binding"/>
    <property type="evidence" value="ECO:0007669"/>
    <property type="project" value="InterPro"/>
</dbReference>
<feature type="compositionally biased region" description="Polar residues" evidence="6">
    <location>
        <begin position="544"/>
        <end position="560"/>
    </location>
</feature>
<feature type="compositionally biased region" description="Polar residues" evidence="6">
    <location>
        <begin position="1607"/>
        <end position="1616"/>
    </location>
</feature>
<dbReference type="Gene3D" id="3.30.70.960">
    <property type="entry name" value="SEA domain"/>
    <property type="match status" value="1"/>
</dbReference>
<dbReference type="SMART" id="SM00181">
    <property type="entry name" value="EGF"/>
    <property type="match status" value="3"/>
</dbReference>
<keyword evidence="2" id="KW-0732">Signal</keyword>
<organism evidence="10 11">
    <name type="scientific">Rhynchophorus ferrugineus</name>
    <name type="common">Red palm weevil</name>
    <name type="synonym">Curculio ferrugineus</name>
    <dbReference type="NCBI Taxonomy" id="354439"/>
    <lineage>
        <taxon>Eukaryota</taxon>
        <taxon>Metazoa</taxon>
        <taxon>Ecdysozoa</taxon>
        <taxon>Arthropoda</taxon>
        <taxon>Hexapoda</taxon>
        <taxon>Insecta</taxon>
        <taxon>Pterygota</taxon>
        <taxon>Neoptera</taxon>
        <taxon>Endopterygota</taxon>
        <taxon>Coleoptera</taxon>
        <taxon>Polyphaga</taxon>
        <taxon>Cucujiformia</taxon>
        <taxon>Curculionidae</taxon>
        <taxon>Dryophthorinae</taxon>
        <taxon>Rhynchophorus</taxon>
    </lineage>
</organism>
<feature type="compositionally biased region" description="Low complexity" evidence="6">
    <location>
        <begin position="1884"/>
        <end position="1901"/>
    </location>
</feature>
<feature type="region of interest" description="Disordered" evidence="6">
    <location>
        <begin position="3477"/>
        <end position="3541"/>
    </location>
</feature>
<keyword evidence="7" id="KW-1133">Transmembrane helix</keyword>
<dbReference type="InterPro" id="IPR000152">
    <property type="entry name" value="EGF-type_Asp/Asn_hydroxyl_site"/>
</dbReference>
<feature type="compositionally biased region" description="Polar residues" evidence="6">
    <location>
        <begin position="1527"/>
        <end position="1544"/>
    </location>
</feature>
<keyword evidence="1 5" id="KW-0245">EGF-like domain</keyword>
<dbReference type="InterPro" id="IPR049883">
    <property type="entry name" value="NOTCH1_EGF-like"/>
</dbReference>
<feature type="compositionally biased region" description="Basic and acidic residues" evidence="6">
    <location>
        <begin position="575"/>
        <end position="587"/>
    </location>
</feature>
<dbReference type="PROSITE" id="PS50026">
    <property type="entry name" value="EGF_3"/>
    <property type="match status" value="2"/>
</dbReference>
<dbReference type="SUPFAM" id="SSF82671">
    <property type="entry name" value="SEA domain"/>
    <property type="match status" value="1"/>
</dbReference>
<feature type="disulfide bond" evidence="5">
    <location>
        <begin position="5423"/>
        <end position="5432"/>
    </location>
</feature>
<feature type="domain" description="EGF-like" evidence="9">
    <location>
        <begin position="5348"/>
        <end position="5386"/>
    </location>
</feature>
<feature type="compositionally biased region" description="Acidic residues" evidence="6">
    <location>
        <begin position="352"/>
        <end position="370"/>
    </location>
</feature>
<keyword evidence="7" id="KW-0472">Membrane</keyword>
<accession>A0A834LYP2</accession>
<feature type="compositionally biased region" description="Low complexity" evidence="6">
    <location>
        <begin position="1731"/>
        <end position="1740"/>
    </location>
</feature>
<feature type="transmembrane region" description="Helical" evidence="7">
    <location>
        <begin position="5438"/>
        <end position="5463"/>
    </location>
</feature>
<feature type="region of interest" description="Disordered" evidence="6">
    <location>
        <begin position="2693"/>
        <end position="2803"/>
    </location>
</feature>
<evidence type="ECO:0000256" key="7">
    <source>
        <dbReference type="SAM" id="Phobius"/>
    </source>
</evidence>
<evidence type="ECO:0000256" key="2">
    <source>
        <dbReference type="ARBA" id="ARBA00022729"/>
    </source>
</evidence>
<feature type="region of interest" description="Disordered" evidence="6">
    <location>
        <begin position="346"/>
        <end position="374"/>
    </location>
</feature>
<dbReference type="PROSITE" id="PS50024">
    <property type="entry name" value="SEA"/>
    <property type="match status" value="1"/>
</dbReference>
<evidence type="ECO:0000256" key="3">
    <source>
        <dbReference type="ARBA" id="ARBA00022737"/>
    </source>
</evidence>
<feature type="region of interest" description="Disordered" evidence="6">
    <location>
        <begin position="4749"/>
        <end position="4807"/>
    </location>
</feature>
<dbReference type="CDD" id="cd00054">
    <property type="entry name" value="EGF_CA"/>
    <property type="match status" value="1"/>
</dbReference>
<feature type="compositionally biased region" description="Low complexity" evidence="6">
    <location>
        <begin position="4772"/>
        <end position="4790"/>
    </location>
</feature>
<feature type="domain" description="SEA" evidence="8">
    <location>
        <begin position="5221"/>
        <end position="5351"/>
    </location>
</feature>
<evidence type="ECO:0000256" key="1">
    <source>
        <dbReference type="ARBA" id="ARBA00022536"/>
    </source>
</evidence>
<feature type="compositionally biased region" description="Polar residues" evidence="6">
    <location>
        <begin position="5128"/>
        <end position="5137"/>
    </location>
</feature>
<feature type="region of interest" description="Disordered" evidence="6">
    <location>
        <begin position="5614"/>
        <end position="5635"/>
    </location>
</feature>
<dbReference type="InterPro" id="IPR000082">
    <property type="entry name" value="SEA_dom"/>
</dbReference>
<feature type="compositionally biased region" description="Polar residues" evidence="6">
    <location>
        <begin position="1708"/>
        <end position="1730"/>
    </location>
</feature>
<dbReference type="PROSITE" id="PS01187">
    <property type="entry name" value="EGF_CA"/>
    <property type="match status" value="1"/>
</dbReference>
<dbReference type="PANTHER" id="PTHR39072:SF2">
    <property type="match status" value="1"/>
</dbReference>
<feature type="region of interest" description="Disordered" evidence="6">
    <location>
        <begin position="544"/>
        <end position="597"/>
    </location>
</feature>
<feature type="compositionally biased region" description="Basic residues" evidence="6">
    <location>
        <begin position="2324"/>
        <end position="2337"/>
    </location>
</feature>
<feature type="compositionally biased region" description="Acidic residues" evidence="6">
    <location>
        <begin position="1474"/>
        <end position="1487"/>
    </location>
</feature>
<dbReference type="InterPro" id="IPR009030">
    <property type="entry name" value="Growth_fac_rcpt_cys_sf"/>
</dbReference>
<feature type="compositionally biased region" description="Basic and acidic residues" evidence="6">
    <location>
        <begin position="3507"/>
        <end position="3519"/>
    </location>
</feature>
<dbReference type="Pfam" id="PF15950">
    <property type="entry name" value="DUF4758"/>
    <property type="match status" value="5"/>
</dbReference>
<feature type="compositionally biased region" description="Acidic residues" evidence="6">
    <location>
        <begin position="1771"/>
        <end position="1797"/>
    </location>
</feature>
<keyword evidence="4 5" id="KW-1015">Disulfide bond</keyword>
<name>A0A834LYP2_RHYFE</name>
<dbReference type="Pfam" id="PF07645">
    <property type="entry name" value="EGF_CA"/>
    <property type="match status" value="1"/>
</dbReference>
<feature type="compositionally biased region" description="Polar residues" evidence="6">
    <location>
        <begin position="1909"/>
        <end position="1919"/>
    </location>
</feature>
<dbReference type="PROSITE" id="PS00022">
    <property type="entry name" value="EGF_1"/>
    <property type="match status" value="1"/>
</dbReference>
<feature type="compositionally biased region" description="Polar residues" evidence="6">
    <location>
        <begin position="1800"/>
        <end position="1814"/>
    </location>
</feature>
<sequence>MFNIVTEHGLDYADSATRRRRDNDRDVTTVLLVDAHGKNSLGRFLSVRPDVGLITSTARTFIQDGVTTEYATQVLGTTLDNGRLYAHLLTKTSRVLYDHDTQTKAYEQPIKNDWKLDGRQNKNRNFVRNTDFISPEAPQAVYVFPTSIPYYSESVSEASQPKPITQHEILNEAQSNNARVVYEQPKHIVRPENLQVVKVNAQKDYTKDNLIFHKDQPSDQGYKPSKVRAWDNLPTFTVRNEFSPSGLSFIDLPDFDAKTEKSKITTQADRKAKFLFKAGLLKPDPIQMETVTYTGFADFTTTVANTVIVFTPHTTEVTQNTAQITKIAVEPTINPTSVHRFPFSTEITTTESPDEEENEEEDLETEEPTEPTEFTTERDYPTYITTEELPTTTTELTNEELEEMFNISGPSTVTINKEDRDGQVTGPEEPVDLAAKMSVLANEQKQDGLKSSTETVLFSPDVVQPSETQPVMLSTPSAEDIAKILASLQAQANQATEPLTNTPSTVFFDDVTTEKETTEVQSGNGGAKTIFFEDDFSFELTTTQAKPTEPSVTVATSPEDQSLFLTTSEKSTTSTHKEEKLTTEKDISTTPEDSENEIDTDKTTLMSDNAQLECTGNMKVIPSTTYKTLTYLTTFYIPLEDSTSTSIRSNVMVSSDISLETVPCSAIRPTDVVESNTEPTQISETVESTTEEKITTIIDDSVLGGKDTTIFHETTLPQEITTEKRHVTESESEATESTTDEGDEVEIILKTLYTTYTYLTTYFQDATSSVASRIVVTTNVITSTLDPGNDATDPAIAGLLDDTDVSAYKSRTVSFDDLADIQPTAVNGVMPTQLVDNEKSLNHQNNNDEVEKATPALDDKHLQTVNGIKTFYTTYTYFTTIFVDGETEISSRTEVYTNYVTPSASGDVQLNILPTKLPNNPDGSKDYVENELQNRLKTLKLNGENSYSSINRQKTASINDNDKNILQENDIIPSVAQSRDGYVTLNREIKKEIDNDILDLSDYETISTMVTDVRSSTSKGDERIIENIDKRNVLVEDQIFSESNNDSEIIPSPTLLLQTSYTTFTYFTTMYQGTTSSNVVSRLETVTNVVTTTLTPTRVVSTEDASQPVTYFTTFTYWTTYYKDGQTKVTSREETVSNIVTPDFRATEAPDAIIPLATSAIEQIKPTATLDSSIGQTNSPHDISPSSTNEEELTTFFTTYTYYTTSYIGDETVLNSRLETVTNVLNKSQDVTDNQVGRAINSNPTNNIFDKNADIRPTGLLSTIVETIEHDGTTTILSTNVFGTYIDELYAKVLESTSSILTTIAPNTVKTEVKPTGIVSINQGKIVDADGVSTLFYTTQAIGTYVDDLYAQVTESTSSLTVNLERKEALGTNIPTGHRTGLVRRIEGSIIQNQTTTLYESKVLGTIIDGRYAQVIESTSSFILPTATPVSNINDIVPTPTRILDNEATTTAIAPTPVVLEGSLSDSSSKAEESSTEEIEETSEEETDKSKTKNRPGFQPKKNTFTPAIRPFAPRQRPPFAPRRNKSGSTTAATITRSDFTPTVTAVPASKSNRFGGRRTSTSNQAIQPTASGGRRFARPKATSSSAGGRRSSSGPIRPTSSGFRRNGNTRAQSSAGGIRPSSLYAGNSRFRIRPTAATGLSRSPSSKIVTETPPDGAENDLTTSITDDPTDIFGDTGETTLAFQSTTESSRRTNNPLLRFKRPPASRPNSISRTTQKSTTKSGFKSNKLTTTTPKSRTTFARSNSLLNRPRAGGLFPRRNLFTTSTTPPPDEEEYEDDEDLDEESEEGDEEEDTDYDSSLFNTQTETAPTQPTFEGGKSFGLQIRPFKRRVKRQVAHSRFRRPTGRTTAAPPPEPQQEEPTTAKSTLFRNRQTNKYQGNKYKAPTTSAPPATTSGSTSGSQRKRISPSKPTSSRTQFTLREKDTSSNGNSRSNFKSRSAASRRTTTSSPRSNSRLRGGYQTESSVNRKPTTNSRKTSSRTRGNSRRQPITNNNRRGFQNEQQPEDDFVAPKFDGTVTVTYQIPIETTISVVNGKVTEYQNIISAKLSTEVLGPKQYSTSVNPFGKEVKVLLSENTALGNNGATLITQFILNETPTASVTFTPTTIGGRKTSFSHVIPSTVYNVEEVVNTIQPAIAAQAPLANILLSQLLLGGALPQNPLLALQNNAAALPAALPAAPATPTTEFKTRSSTRVTTVTSTLETVLPLTFRGKEILTTIYDSTTQVITAIDYFTDTIVVTPTVPLFQQQAPQLNTLILPLLQQQLQQQQANQLLQNQLLLPQTPANVFSLNDASQPQFHDASQNLDPVIEDNEPVQNQAVEVTSRAPKRSTKKNKKKSNASRVKPPKETSIVTLYVSGRTPGEFSTVLSTVTLGENSRRKREIPVRPSKIIETEAFSTVDYFDQIVQPATKEIQIEPTDSVSKETESLESIIGDVPKHFRTKTPDIFNYGGSKATKNVNDLSSITAPDDAKVETSKLKFRGLLSVQNQINHTNKYDYVSKKIGNTNINKYDTKINYAKIRIKRELQNTTNNSEEKANNRRRVVKKLIRKQPISTTTASNTLIDDQLPFGHHFSLKKRRRKVKIKKKKRILTSNQTGETPDNNFLTVLEEQGQAATKPRRKFVITRKRVIPNKSKSFSIQPVDINPTTEILNTKMIMQDTYIDVQIDKNTNDFPSTQQYRNEKELDLNIKETATEITNEFDKDDDNVDKDLEDAEEQEDDTTEDNDDDNDDDDEDDDEENEYEDDDEDEEEDEYNDDDLDDEEENDGEEYNDALEEKNLAITTTSITTEKSEMEEQTTERITTTENIITTENVTPKDENTEESTTENIETTTENVEENKNDDIVLSIQEIPEHSPLVPEFPESINSQILPFRTTIISSIDYATKTMNVTVLRTYTLVVTQVADYQETVISTTEIRPQIKTTTVTESATSFTTLTLLNLDNVNKITDVQSTSLSTLEYNPSSLSIPNLKELEDSEPRNLATRVMSNGVEVIVAGDKTTYPGDKELKRVPPSIQKPVTLKPSTLTDHMLMLLPQETTAADNQLDPNQFVVKTCLTTFTYLTTYLEKGTTTVSSHEQIISNVATEERMNTGKILPTPAVGITLTQYPNLSVGVFHTTYTYLNTILDGEQPLVISSQHIVSNTVTAPDDYLALLRPSQITDVVKDTNTYYSTINLEKTLYENGQESVISTKEVVTQVVITESIPSRERPVMTSYIALDTTKPLENRLVEPTSTTEVTKTYYVTYTYYNTILENGIPTVYTNISTESDIVTEKVLLQPKKTLTYDINSQRIEANQENPLPKFDILATRVYYTTFTYLTTLLKEKDPQQSTIINSSTKIEQNIVTETLDPNLFDDQVLLSLANDVKHGSGSVSRVASLRDGQIVDITLISNEQYNDIKPTQVLPIEKTEMPYVEAGLESSTSAILEGSFSSTTPSVITGSTIVFIDDDPFANLIPTPILSTTNLNISPSSASQVVKETNIDVVTSKVKRTGHKTKNKTKVSPTKTVGGLLANTADKNTKKTDKNDKNKKQNGPPKVTDTKQPAPPQNLLGLGSINIPNTLEVLTPVLSAMAGYINKNLKSTRRYDVNTTITQPKNPVIPPVFEQQKNVGPDISNRSPVYIPVGGIVGDDFEIAESQNIATFDWNDSVRPETLSKLKHEASLLNDGIPISPGEIITANSDVIVGKPGRVGPRLPSAIPIRSSENLNNVPIDMKPPPPPRKKHAWKSHNNNINSRPQIPLVNDNLQSATNIVHAPNSDDYVGPPPPQKQSLEKFQGDKRKHIPLENINNDHNSFQPYQQFTENQRFKNVLSLGTNSNKNGVGSDVYAAQYSGETPPPYSVNQIILPYQSEIDKQAQNLQETINENYYSNSQKQNSYRPAYVPQQKPIIAPSVPLVLPEVVERSTGQPLLVKLQPSQVAFVNIPFNRTTALIYGGSTEIHHNGQYFDDPSPYPQPEFSAVENFNNGVPHFASVHPNTSHLTGTNQKQVSGVIKVSPTNSQVIQQEPDTSGNQKVPLSIIPTKPKAPNQDGLVNFVNPNVNINVPPLSFGLSEQNGDINAHIINHGTITVPIPSVPVSIQNGSNEFSVNSFGNQLNISFNNILSKPNVYNDDHNFGSIPLTGENTLVENNKHINSGNHVQVHPPSTYYPKIQSYPKEPSIDMTPPPYQKVKPNTELKPIRLGNLKPKPPQQPKRNYPRPRPRPIPGISEFITPPPIDKYTVSKRPFGNRYVPGKNPVLIPLMPVTPHNNPQHVHNHKPTTFNVPRDPSFGQNNYFEKPPINIVNFNKYHAENIYKDVLQNDNDDLDLPDDHLEDDLPNEDGEVIQESNTRPLKPGEIPIEILRKKESTTTEKTSDFVRFPDRKPVGVNVRFPYDKYERPQYIDFNRKPTENSIPPNNANTFEKPQVYDDHSVRPLNDISAFKNQNNGMFGNKMPQITTSTIKTIPFINFDQHQTQTEENTLHIGPAIMNHPPITYPTPSIVETTTYKEEISSQSQITMKTIIKTTTQKPILIFIDENASSKDDFFHKKHVEENRPKVTSLPIDTYTPMEPVLVTAPTFSNANNFSQTETPFDGSKYSGMLPTNEVNILTAHETDIAKNTEPNKTNSFNTTRIPSKPLINLNSSEKLPMDIANLTQQINNMKVMYPSPNTQDILVPSLVMQPPKEDRNASSKNVFNTTHMSIESEGNIEEKSTRKPLVPVPSEEILPPPPEIPIRQESTVPTTEIVFGMSPPPLKSTHRPSIVPLPIRPINPNSFDDKKYPGITPTTIQNDHHNPNPPYRRPPSYRRPITSRPATTTAPPRITTYKGNFKRPKIPPTRPVNVPVYQNEVNEKTTSKIPLFENNWNNTVTTTESYITPSPTLKTNTSVDIIVGNPDMTVVEDDIKLLQNGKIPQVDKQSSESPEIIIDTTLKTTTSTTTEATPELITVPLDLGDIVTKPVHHAGNEVKVIDDFETSIDNLQPSYSKDTRPSLVPTRYITHTKTHTVTITKTTVVKTLGGPPSTLTVLVTKTEKSFLVDTITEIHTLVKPTSIVETVTTTVQKDHSLYSPDVYYSNYPKIHLRPDLKPITDKTNVEIVTHISSSSDSHEAEEDDSLEDFIITGGDEISEDTPNKNQYNNNDSIFVVMTDKNKGGVVKIPPVIQNPANTSSNEEQSIEDLPERDEITDNEVNNILLGGILIANHPEVNSPDIQEKDKDKCLPECKASRNELCQKIENTMRCVCRPGFARMFPDRPCNPTYTYSLNVTLDKIGQTLLKYNDKLGLENSTEFVVLARKTHEALDRMVMQSDLRDIYHGVHVMSFYPNADSENDAGIVSQFYLQLSDNINENRMEDIFKKYLRGNNYSLGGTDLISSTKALEQLKVQDFNECDHAQFHDCSENAQCFNLKGSYTCSCKEGFSDLSENMLYPGRICSAEQVGCELCNYHGTCYSRDTDDIMCECFHWYAGEFCQLNLKIILIGLFTLGLVLFALLLICIILTCVRRKPINRGVTGTIGFLPQTNRDGTLDRRAMIDDTSSEDSRSEANTLPPYVQQKVPVLKPPPIKGALKKVSKISTASIEHGEPSVIFPDQKDRSLTVMIPRAKYHPPPPTSPLINYTTFDASKPSVPAINNEAKLLSYLDAGPNTTKSLLHVDSKRKPSNSASESMIEENTTRKTSGALVSAGFEVSATVVNNMGTLGTTCGTEADRSENATLIHKISADMISRVDTSSQFNTLRKSLVDDDLESNNWLDIPRISTVSESRSYDETTIPPPMKSFRSDYDTKSLQHQNDEANTMAERDLGSTFLLPHTHLYKPERGSDISGFESL</sequence>
<feature type="domain" description="EGF-like" evidence="9">
    <location>
        <begin position="5398"/>
        <end position="5433"/>
    </location>
</feature>
<dbReference type="PANTHER" id="PTHR39072">
    <property type="entry name" value="RE48511P"/>
    <property type="match status" value="1"/>
</dbReference>
<feature type="compositionally biased region" description="Low complexity" evidence="6">
    <location>
        <begin position="1582"/>
        <end position="1603"/>
    </location>
</feature>
<evidence type="ECO:0008006" key="12">
    <source>
        <dbReference type="Google" id="ProtNLM"/>
    </source>
</evidence>
<dbReference type="InterPro" id="IPR036364">
    <property type="entry name" value="SEA_dom_sf"/>
</dbReference>
<feature type="compositionally biased region" description="Polar residues" evidence="6">
    <location>
        <begin position="1559"/>
        <end position="1571"/>
    </location>
</feature>
<dbReference type="InterPro" id="IPR031866">
    <property type="entry name" value="DUF4758"/>
</dbReference>
<feature type="compositionally biased region" description="Polar residues" evidence="6">
    <location>
        <begin position="1926"/>
        <end position="1936"/>
    </location>
</feature>
<evidence type="ECO:0000313" key="10">
    <source>
        <dbReference type="EMBL" id="KAF7265226.1"/>
    </source>
</evidence>
<comment type="caution">
    <text evidence="10">The sequence shown here is derived from an EMBL/GenBank/DDBJ whole genome shotgun (WGS) entry which is preliminary data.</text>
</comment>
<dbReference type="InterPro" id="IPR000742">
    <property type="entry name" value="EGF"/>
</dbReference>
<evidence type="ECO:0000256" key="6">
    <source>
        <dbReference type="SAM" id="MobiDB-lite"/>
    </source>
</evidence>
<evidence type="ECO:0000256" key="4">
    <source>
        <dbReference type="ARBA" id="ARBA00023157"/>
    </source>
</evidence>
<evidence type="ECO:0000259" key="8">
    <source>
        <dbReference type="PROSITE" id="PS50024"/>
    </source>
</evidence>
<dbReference type="EMBL" id="JAACXV010014635">
    <property type="protein sequence ID" value="KAF7265226.1"/>
    <property type="molecule type" value="Genomic_DNA"/>
</dbReference>
<feature type="compositionally biased region" description="Polar residues" evidence="6">
    <location>
        <begin position="1988"/>
        <end position="2002"/>
    </location>
</feature>
<keyword evidence="7" id="KW-0812">Transmembrane</keyword>
<feature type="region of interest" description="Disordered" evidence="6">
    <location>
        <begin position="5120"/>
        <end position="5140"/>
    </location>
</feature>
<feature type="region of interest" description="Disordered" evidence="6">
    <location>
        <begin position="3695"/>
        <end position="3714"/>
    </location>
</feature>
<gene>
    <name evidence="10" type="ORF">GWI33_021335</name>
</gene>
<feature type="compositionally biased region" description="Polar residues" evidence="6">
    <location>
        <begin position="1678"/>
        <end position="1697"/>
    </location>
</feature>
<protein>
    <recommendedName>
        <fullName evidence="12">63 kDa sperm flagellar membrane protein</fullName>
    </recommendedName>
</protein>
<dbReference type="SUPFAM" id="SSF57184">
    <property type="entry name" value="Growth factor receptor domain"/>
    <property type="match status" value="1"/>
</dbReference>
<feature type="compositionally biased region" description="Low complexity" evidence="6">
    <location>
        <begin position="1937"/>
        <end position="1957"/>
    </location>
</feature>
<dbReference type="FunFam" id="2.10.25.10:FF:000038">
    <property type="entry name" value="Fibrillin 2"/>
    <property type="match status" value="1"/>
</dbReference>
<feature type="compositionally biased region" description="Low complexity" evidence="6">
    <location>
        <begin position="562"/>
        <end position="574"/>
    </location>
</feature>
<dbReference type="OrthoDB" id="10040649at2759"/>
<feature type="compositionally biased region" description="Basic residues" evidence="6">
    <location>
        <begin position="3477"/>
        <end position="3489"/>
    </location>
</feature>
<keyword evidence="3" id="KW-0677">Repeat</keyword>
<feature type="compositionally biased region" description="Polar residues" evidence="6">
    <location>
        <begin position="1865"/>
        <end position="1878"/>
    </location>
</feature>